<dbReference type="PANTHER" id="PTHR43722">
    <property type="entry name" value="PROLINE IMINOPEPTIDASE"/>
    <property type="match status" value="1"/>
</dbReference>
<sequence>MRTLYPPVEPYDSGWLDVGDGQQVYWEAVGNPDGKPAVFLHGGPGGDPRPTTVGSSTRRATA</sequence>
<dbReference type="Gene3D" id="3.40.50.1820">
    <property type="entry name" value="alpha/beta hydrolase"/>
    <property type="match status" value="1"/>
</dbReference>
<dbReference type="PANTHER" id="PTHR43722:SF1">
    <property type="entry name" value="PROLINE IMINOPEPTIDASE"/>
    <property type="match status" value="1"/>
</dbReference>
<dbReference type="EMBL" id="AP027731">
    <property type="protein sequence ID" value="BDZ45217.1"/>
    <property type="molecule type" value="Genomic_DNA"/>
</dbReference>
<name>A0ABN6XJW5_9MICO</name>
<evidence type="ECO:0000256" key="1">
    <source>
        <dbReference type="SAM" id="MobiDB-lite"/>
    </source>
</evidence>
<dbReference type="InterPro" id="IPR005944">
    <property type="entry name" value="Pro_iminopeptidase"/>
</dbReference>
<proteinExistence type="predicted"/>
<evidence type="ECO:0000313" key="3">
    <source>
        <dbReference type="Proteomes" id="UP001321498"/>
    </source>
</evidence>
<accession>A0ABN6XJW5</accession>
<dbReference type="Proteomes" id="UP001321498">
    <property type="component" value="Chromosome"/>
</dbReference>
<dbReference type="SUPFAM" id="SSF53474">
    <property type="entry name" value="alpha/beta-Hydrolases"/>
    <property type="match status" value="1"/>
</dbReference>
<protein>
    <recommendedName>
        <fullName evidence="4">Prolyl aminopeptidase</fullName>
    </recommendedName>
</protein>
<feature type="compositionally biased region" description="Polar residues" evidence="1">
    <location>
        <begin position="52"/>
        <end position="62"/>
    </location>
</feature>
<organism evidence="2 3">
    <name type="scientific">Naasia aerilata</name>
    <dbReference type="NCBI Taxonomy" id="1162966"/>
    <lineage>
        <taxon>Bacteria</taxon>
        <taxon>Bacillati</taxon>
        <taxon>Actinomycetota</taxon>
        <taxon>Actinomycetes</taxon>
        <taxon>Micrococcales</taxon>
        <taxon>Microbacteriaceae</taxon>
        <taxon>Naasia</taxon>
    </lineage>
</organism>
<reference evidence="3" key="1">
    <citation type="journal article" date="2019" name="Int. J. Syst. Evol. Microbiol.">
        <title>The Global Catalogue of Microorganisms (GCM) 10K type strain sequencing project: providing services to taxonomists for standard genome sequencing and annotation.</title>
        <authorList>
            <consortium name="The Broad Institute Genomics Platform"/>
            <consortium name="The Broad Institute Genome Sequencing Center for Infectious Disease"/>
            <person name="Wu L."/>
            <person name="Ma J."/>
        </authorList>
    </citation>
    <scope>NUCLEOTIDE SEQUENCE [LARGE SCALE GENOMIC DNA]</scope>
    <source>
        <strain evidence="3">NBRC 108725</strain>
    </source>
</reference>
<keyword evidence="3" id="KW-1185">Reference proteome</keyword>
<evidence type="ECO:0008006" key="4">
    <source>
        <dbReference type="Google" id="ProtNLM"/>
    </source>
</evidence>
<dbReference type="InterPro" id="IPR029058">
    <property type="entry name" value="AB_hydrolase_fold"/>
</dbReference>
<evidence type="ECO:0000313" key="2">
    <source>
        <dbReference type="EMBL" id="BDZ45217.1"/>
    </source>
</evidence>
<gene>
    <name evidence="2" type="ORF">GCM10025866_11260</name>
</gene>
<feature type="region of interest" description="Disordered" evidence="1">
    <location>
        <begin position="36"/>
        <end position="62"/>
    </location>
</feature>